<comment type="similarity">
    <text evidence="1">Belongs to the Skp family.</text>
</comment>
<protein>
    <submittedName>
        <fullName evidence="5">Outer membrane protein (OmpH-like)</fullName>
    </submittedName>
</protein>
<evidence type="ECO:0000256" key="4">
    <source>
        <dbReference type="SAM" id="SignalP"/>
    </source>
</evidence>
<dbReference type="SUPFAM" id="SSF111384">
    <property type="entry name" value="OmpH-like"/>
    <property type="match status" value="1"/>
</dbReference>
<accession>A0A222E8E1</accession>
<dbReference type="KEGG" id="aht:ANTHELSMS3_03608"/>
<dbReference type="GO" id="GO:0050821">
    <property type="term" value="P:protein stabilization"/>
    <property type="evidence" value="ECO:0007669"/>
    <property type="project" value="TreeGrafter"/>
</dbReference>
<evidence type="ECO:0000313" key="5">
    <source>
        <dbReference type="EMBL" id="ASP22231.1"/>
    </source>
</evidence>
<evidence type="ECO:0000256" key="1">
    <source>
        <dbReference type="ARBA" id="ARBA00009091"/>
    </source>
</evidence>
<evidence type="ECO:0000313" key="6">
    <source>
        <dbReference type="Proteomes" id="UP000203589"/>
    </source>
</evidence>
<dbReference type="GO" id="GO:0051082">
    <property type="term" value="F:unfolded protein binding"/>
    <property type="evidence" value="ECO:0007669"/>
    <property type="project" value="InterPro"/>
</dbReference>
<feature type="region of interest" description="Disordered" evidence="3">
    <location>
        <begin position="181"/>
        <end position="206"/>
    </location>
</feature>
<dbReference type="PANTHER" id="PTHR35089">
    <property type="entry name" value="CHAPERONE PROTEIN SKP"/>
    <property type="match status" value="1"/>
</dbReference>
<dbReference type="Pfam" id="PF03938">
    <property type="entry name" value="OmpH"/>
    <property type="match status" value="1"/>
</dbReference>
<proteinExistence type="inferred from homology"/>
<dbReference type="Gene3D" id="3.30.910.20">
    <property type="entry name" value="Skp domain"/>
    <property type="match status" value="1"/>
</dbReference>
<dbReference type="GO" id="GO:0005829">
    <property type="term" value="C:cytosol"/>
    <property type="evidence" value="ECO:0007669"/>
    <property type="project" value="TreeGrafter"/>
</dbReference>
<feature type="signal peptide" evidence="4">
    <location>
        <begin position="1"/>
        <end position="21"/>
    </location>
</feature>
<feature type="chain" id="PRO_5012329884" evidence="4">
    <location>
        <begin position="22"/>
        <end position="206"/>
    </location>
</feature>
<dbReference type="InterPro" id="IPR005632">
    <property type="entry name" value="Chaperone_Skp"/>
</dbReference>
<sequence length="206" mass="22608">MQLTARLAILLLTLWGVAAGAQGQGGPLAESVPTTPILVIEFERVFSESAFGRRVNNEIEQAGRAIATENRRIEAELTEEERGLTDLRSTLAPDEFRKLADAFDEKVQRLRDEQDTKARALGARTDEARRRFLTVAQPVLEGLLREAGATLILERRTVLVAADSIDISDRAIARIDAQIGDGADATLDPTPDPMPEPLEMQPDPQE</sequence>
<organism evidence="5 6">
    <name type="scientific">Antarctobacter heliothermus</name>
    <dbReference type="NCBI Taxonomy" id="74033"/>
    <lineage>
        <taxon>Bacteria</taxon>
        <taxon>Pseudomonadati</taxon>
        <taxon>Pseudomonadota</taxon>
        <taxon>Alphaproteobacteria</taxon>
        <taxon>Rhodobacterales</taxon>
        <taxon>Roseobacteraceae</taxon>
        <taxon>Antarctobacter</taxon>
    </lineage>
</organism>
<dbReference type="AlphaFoldDB" id="A0A222E8E1"/>
<reference evidence="5 6" key="1">
    <citation type="submission" date="2017-07" db="EMBL/GenBank/DDBJ databases">
        <title>Genome Sequence of Antarctobacter heliothermus Strain SMS3 Isolated from a culture of the Diatom Skeletonema marinoi.</title>
        <authorList>
            <person name="Topel M."/>
            <person name="Pinder M.I.M."/>
            <person name="Johansson O.N."/>
            <person name="Kourtchenko O."/>
            <person name="Godhe A."/>
            <person name="Clarke A.K."/>
        </authorList>
    </citation>
    <scope>NUCLEOTIDE SEQUENCE [LARGE SCALE GENOMIC DNA]</scope>
    <source>
        <strain evidence="5 6">SMS3</strain>
    </source>
</reference>
<dbReference type="Proteomes" id="UP000203589">
    <property type="component" value="Chromosome"/>
</dbReference>
<dbReference type="InterPro" id="IPR024930">
    <property type="entry name" value="Skp_dom_sf"/>
</dbReference>
<dbReference type="PANTHER" id="PTHR35089:SF1">
    <property type="entry name" value="CHAPERONE PROTEIN SKP"/>
    <property type="match status" value="1"/>
</dbReference>
<name>A0A222E8E1_9RHOB</name>
<keyword evidence="2 4" id="KW-0732">Signal</keyword>
<gene>
    <name evidence="5" type="ORF">ANTHELSMS3_03608</name>
</gene>
<dbReference type="SMART" id="SM00935">
    <property type="entry name" value="OmpH"/>
    <property type="match status" value="1"/>
</dbReference>
<evidence type="ECO:0000256" key="2">
    <source>
        <dbReference type="ARBA" id="ARBA00022729"/>
    </source>
</evidence>
<keyword evidence="6" id="KW-1185">Reference proteome</keyword>
<dbReference type="EMBL" id="CP022540">
    <property type="protein sequence ID" value="ASP22231.1"/>
    <property type="molecule type" value="Genomic_DNA"/>
</dbReference>
<evidence type="ECO:0000256" key="3">
    <source>
        <dbReference type="SAM" id="MobiDB-lite"/>
    </source>
</evidence>